<name>A0A379JTB8_ECTOL</name>
<accession>A0A379K1Z6</accession>
<evidence type="ECO:0000313" key="4">
    <source>
        <dbReference type="Proteomes" id="UP000255303"/>
    </source>
</evidence>
<organism evidence="1 4">
    <name type="scientific">Ectopseudomonas oleovorans</name>
    <name type="common">Pseudomonas oleovorans</name>
    <dbReference type="NCBI Taxonomy" id="301"/>
    <lineage>
        <taxon>Bacteria</taxon>
        <taxon>Pseudomonadati</taxon>
        <taxon>Pseudomonadota</taxon>
        <taxon>Gammaproteobacteria</taxon>
        <taxon>Pseudomonadales</taxon>
        <taxon>Pseudomonadaceae</taxon>
        <taxon>Ectopseudomonas</taxon>
    </lineage>
</organism>
<sequence length="126" mass="13685">MSDKNNEDLKRQASENTLGLNPVIGIRGKDLLTSARMVLAQALKQPFHSAKHVAHFGLELKNVILGQSALKPEDGDRRFNDPTWSQNPCIAVICRPTWPGARSCMTGSNTVRCPSRTPVAATSSST</sequence>
<evidence type="ECO:0000313" key="1">
    <source>
        <dbReference type="EMBL" id="SUD51768.1"/>
    </source>
</evidence>
<proteinExistence type="predicted"/>
<accession>A0A379JTB8</accession>
<dbReference type="EMBL" id="UGUW01000004">
    <property type="protein sequence ID" value="SUD58494.1"/>
    <property type="molecule type" value="Genomic_DNA"/>
</dbReference>
<evidence type="ECO:0000313" key="2">
    <source>
        <dbReference type="EMBL" id="SUD58494.1"/>
    </source>
</evidence>
<evidence type="ECO:0000313" key="3">
    <source>
        <dbReference type="Proteomes" id="UP000254084"/>
    </source>
</evidence>
<dbReference type="AlphaFoldDB" id="A0A379JTB8"/>
<reference evidence="3 4" key="1">
    <citation type="submission" date="2018-06" db="EMBL/GenBank/DDBJ databases">
        <authorList>
            <consortium name="Pathogen Informatics"/>
            <person name="Doyle S."/>
        </authorList>
    </citation>
    <scope>NUCLEOTIDE SEQUENCE [LARGE SCALE GENOMIC DNA]</scope>
    <source>
        <strain evidence="1 4">NCTC10692</strain>
        <strain evidence="2 3">NCTC10860</strain>
    </source>
</reference>
<dbReference type="Proteomes" id="UP000255303">
    <property type="component" value="Unassembled WGS sequence"/>
</dbReference>
<protein>
    <submittedName>
        <fullName evidence="1">Poly(R)-hydroxyalkanoic acid synthase, class II</fullName>
    </submittedName>
</protein>
<dbReference type="Proteomes" id="UP000254084">
    <property type="component" value="Unassembled WGS sequence"/>
</dbReference>
<gene>
    <name evidence="1" type="ORF">NCTC10692_02227</name>
    <name evidence="2" type="ORF">NCTC10860_00738</name>
</gene>
<dbReference type="EMBL" id="UGUV01000002">
    <property type="protein sequence ID" value="SUD51768.1"/>
    <property type="molecule type" value="Genomic_DNA"/>
</dbReference>